<feature type="domain" description="FecR protein" evidence="1">
    <location>
        <begin position="124"/>
        <end position="218"/>
    </location>
</feature>
<sequence length="345" mass="38054">MQTPITEEILARYSQGNASGTEAAAVREWLTNAATQAQALEWMRRQWDGLTTAPAPAGHPDEPNYEAMLSSLHQRLDFGQPRLLVPQPSPLWRRWAAAAAVAGTVAGSGWLLYSQRTAAPVEAATNYGQTQTIRLPDGSEVILNGHSKLRYATQWAADKPREVWLDGEGYFSVQHQPNHQRFVVHTQAGFSVEVLGTKFTVNRRRDQARVVLLSGKVRVNFDNPAVADVIMKPGELVETRDAQPAAVVHKTVRTAPYAAWKDARLVLDETTIAEMATRLQDTYGIEVVVESPELNQRKVTGTIAVRDLDVLLLALEEAFHLKATRAGNRLTLSDQTASHPTNPSK</sequence>
<accession>A0ABS0IN25</accession>
<dbReference type="Pfam" id="PF16344">
    <property type="entry name" value="FecR_C"/>
    <property type="match status" value="1"/>
</dbReference>
<reference evidence="3 4" key="1">
    <citation type="submission" date="2020-11" db="EMBL/GenBank/DDBJ databases">
        <authorList>
            <person name="Kim M.K."/>
        </authorList>
    </citation>
    <scope>NUCLEOTIDE SEQUENCE [LARGE SCALE GENOMIC DNA]</scope>
    <source>
        <strain evidence="3 4">BT683</strain>
    </source>
</reference>
<dbReference type="Pfam" id="PF04773">
    <property type="entry name" value="FecR"/>
    <property type="match status" value="1"/>
</dbReference>
<dbReference type="RefSeq" id="WP_196283641.1">
    <property type="nucleotide sequence ID" value="NZ_JADQDQ010000011.1"/>
</dbReference>
<organism evidence="3 4">
    <name type="scientific">Hymenobacter jeongseonensis</name>
    <dbReference type="NCBI Taxonomy" id="2791027"/>
    <lineage>
        <taxon>Bacteria</taxon>
        <taxon>Pseudomonadati</taxon>
        <taxon>Bacteroidota</taxon>
        <taxon>Cytophagia</taxon>
        <taxon>Cytophagales</taxon>
        <taxon>Hymenobacteraceae</taxon>
        <taxon>Hymenobacter</taxon>
    </lineage>
</organism>
<evidence type="ECO:0000313" key="3">
    <source>
        <dbReference type="EMBL" id="MBF9239288.1"/>
    </source>
</evidence>
<dbReference type="InterPro" id="IPR032508">
    <property type="entry name" value="FecR_C"/>
</dbReference>
<evidence type="ECO:0000259" key="2">
    <source>
        <dbReference type="Pfam" id="PF16344"/>
    </source>
</evidence>
<feature type="domain" description="Protein FecR C-terminal" evidence="2">
    <location>
        <begin position="264"/>
        <end position="331"/>
    </location>
</feature>
<evidence type="ECO:0000313" key="4">
    <source>
        <dbReference type="Proteomes" id="UP000597617"/>
    </source>
</evidence>
<dbReference type="Gene3D" id="2.60.120.1440">
    <property type="match status" value="1"/>
</dbReference>
<proteinExistence type="predicted"/>
<name>A0ABS0IN25_9BACT</name>
<dbReference type="PANTHER" id="PTHR30273">
    <property type="entry name" value="PERIPLASMIC SIGNAL SENSOR AND SIGMA FACTOR ACTIVATOR FECR-RELATED"/>
    <property type="match status" value="1"/>
</dbReference>
<protein>
    <submittedName>
        <fullName evidence="3">FecR domain-containing protein</fullName>
    </submittedName>
</protein>
<keyword evidence="4" id="KW-1185">Reference proteome</keyword>
<gene>
    <name evidence="3" type="ORF">I2I05_17990</name>
</gene>
<comment type="caution">
    <text evidence="3">The sequence shown here is derived from an EMBL/GenBank/DDBJ whole genome shotgun (WGS) entry which is preliminary data.</text>
</comment>
<dbReference type="InterPro" id="IPR012373">
    <property type="entry name" value="Ferrdict_sens_TM"/>
</dbReference>
<dbReference type="PIRSF" id="PIRSF018266">
    <property type="entry name" value="FecR"/>
    <property type="match status" value="1"/>
</dbReference>
<dbReference type="Gene3D" id="3.55.50.30">
    <property type="match status" value="1"/>
</dbReference>
<dbReference type="EMBL" id="JADQDQ010000011">
    <property type="protein sequence ID" value="MBF9239288.1"/>
    <property type="molecule type" value="Genomic_DNA"/>
</dbReference>
<dbReference type="Proteomes" id="UP000597617">
    <property type="component" value="Unassembled WGS sequence"/>
</dbReference>
<evidence type="ECO:0000259" key="1">
    <source>
        <dbReference type="Pfam" id="PF04773"/>
    </source>
</evidence>
<dbReference type="PANTHER" id="PTHR30273:SF2">
    <property type="entry name" value="PROTEIN FECR"/>
    <property type="match status" value="1"/>
</dbReference>
<dbReference type="InterPro" id="IPR006860">
    <property type="entry name" value="FecR"/>
</dbReference>